<dbReference type="InterPro" id="IPR001789">
    <property type="entry name" value="Sig_transdc_resp-reg_receiver"/>
</dbReference>
<dbReference type="EMBL" id="ABCK01000008">
    <property type="protein sequence ID" value="EDM27609.1"/>
    <property type="molecule type" value="Genomic_DNA"/>
</dbReference>
<feature type="modified residue" description="4-aspartylphosphate" evidence="2">
    <location>
        <position position="52"/>
    </location>
</feature>
<organism evidence="4 5">
    <name type="scientific">Lentisphaera araneosa HTCC2155</name>
    <dbReference type="NCBI Taxonomy" id="313628"/>
    <lineage>
        <taxon>Bacteria</taxon>
        <taxon>Pseudomonadati</taxon>
        <taxon>Lentisphaerota</taxon>
        <taxon>Lentisphaeria</taxon>
        <taxon>Lentisphaerales</taxon>
        <taxon>Lentisphaeraceae</taxon>
        <taxon>Lentisphaera</taxon>
    </lineage>
</organism>
<feature type="domain" description="Response regulatory" evidence="3">
    <location>
        <begin position="3"/>
        <end position="116"/>
    </location>
</feature>
<dbReference type="STRING" id="313628.LNTAR_20423"/>
<dbReference type="AlphaFoldDB" id="A6DL07"/>
<keyword evidence="5" id="KW-1185">Reference proteome</keyword>
<reference evidence="4 5" key="1">
    <citation type="journal article" date="2010" name="J. Bacteriol.">
        <title>Genome sequence of Lentisphaera araneosa HTCC2155T, the type species of the order Lentisphaerales in the phylum Lentisphaerae.</title>
        <authorList>
            <person name="Thrash J.C."/>
            <person name="Cho J.C."/>
            <person name="Vergin K.L."/>
            <person name="Morris R.M."/>
            <person name="Giovannoni S.J."/>
        </authorList>
    </citation>
    <scope>NUCLEOTIDE SEQUENCE [LARGE SCALE GENOMIC DNA]</scope>
    <source>
        <strain evidence="4 5">HTCC2155</strain>
    </source>
</reference>
<evidence type="ECO:0000256" key="2">
    <source>
        <dbReference type="PROSITE-ProRule" id="PRU00169"/>
    </source>
</evidence>
<sequence length="117" mass="13300">MRKILLVDDEPTVLKLTTMILERQNFEITSFDSPLKALEATDPNDYDLIISDLVMPKLNGLKFLKEIRNQAPDSKAIIISASADIARLQETDETDTQYLSKPFKFDELVDLINSVLE</sequence>
<dbReference type="SMART" id="SM00448">
    <property type="entry name" value="REC"/>
    <property type="match status" value="1"/>
</dbReference>
<evidence type="ECO:0000313" key="5">
    <source>
        <dbReference type="Proteomes" id="UP000004947"/>
    </source>
</evidence>
<dbReference type="OrthoDB" id="9808843at2"/>
<evidence type="ECO:0000313" key="4">
    <source>
        <dbReference type="EMBL" id="EDM27609.1"/>
    </source>
</evidence>
<dbReference type="PANTHER" id="PTHR44591:SF3">
    <property type="entry name" value="RESPONSE REGULATORY DOMAIN-CONTAINING PROTEIN"/>
    <property type="match status" value="1"/>
</dbReference>
<keyword evidence="1 2" id="KW-0597">Phosphoprotein</keyword>
<dbReference type="InterPro" id="IPR011006">
    <property type="entry name" value="CheY-like_superfamily"/>
</dbReference>
<evidence type="ECO:0000256" key="1">
    <source>
        <dbReference type="ARBA" id="ARBA00022553"/>
    </source>
</evidence>
<dbReference type="GO" id="GO:0000160">
    <property type="term" value="P:phosphorelay signal transduction system"/>
    <property type="evidence" value="ECO:0007669"/>
    <property type="project" value="InterPro"/>
</dbReference>
<proteinExistence type="predicted"/>
<dbReference type="PANTHER" id="PTHR44591">
    <property type="entry name" value="STRESS RESPONSE REGULATOR PROTEIN 1"/>
    <property type="match status" value="1"/>
</dbReference>
<protein>
    <submittedName>
        <fullName evidence="4">Two component transcriptional regulator, winged helix family protein</fullName>
    </submittedName>
</protein>
<dbReference type="Pfam" id="PF00072">
    <property type="entry name" value="Response_reg"/>
    <property type="match status" value="1"/>
</dbReference>
<dbReference type="eggNOG" id="COG2204">
    <property type="taxonomic scope" value="Bacteria"/>
</dbReference>
<dbReference type="RefSeq" id="WP_007278569.1">
    <property type="nucleotide sequence ID" value="NZ_ABCK01000008.1"/>
</dbReference>
<dbReference type="PROSITE" id="PS50110">
    <property type="entry name" value="RESPONSE_REGULATORY"/>
    <property type="match status" value="1"/>
</dbReference>
<dbReference type="SUPFAM" id="SSF52172">
    <property type="entry name" value="CheY-like"/>
    <property type="match status" value="1"/>
</dbReference>
<dbReference type="Proteomes" id="UP000004947">
    <property type="component" value="Unassembled WGS sequence"/>
</dbReference>
<accession>A6DL07</accession>
<dbReference type="CDD" id="cd00156">
    <property type="entry name" value="REC"/>
    <property type="match status" value="1"/>
</dbReference>
<dbReference type="InterPro" id="IPR050595">
    <property type="entry name" value="Bact_response_regulator"/>
</dbReference>
<name>A6DL07_9BACT</name>
<comment type="caution">
    <text evidence="4">The sequence shown here is derived from an EMBL/GenBank/DDBJ whole genome shotgun (WGS) entry which is preliminary data.</text>
</comment>
<gene>
    <name evidence="4" type="ORF">LNTAR_20423</name>
</gene>
<dbReference type="Gene3D" id="3.40.50.2300">
    <property type="match status" value="1"/>
</dbReference>
<evidence type="ECO:0000259" key="3">
    <source>
        <dbReference type="PROSITE" id="PS50110"/>
    </source>
</evidence>